<proteinExistence type="predicted"/>
<sequence>MQEGAWRGVWTRRGNSNVFDGRWTQSGQRDITAVLTIYTSGPFIFILRRNSSDGNNCNYTGNFGADGRTASGQNICNRGGGAWSAVIERRGQPQPPQPQDRLGRRWNVQEDGWTGVWTRRGNSNVFDGRWTQPGQRDITAVLSIYLQGNNVRIERRNSSDGNNCEYRGTLSNDGRTASGQYTCDRGGGSWRATILR</sequence>
<gene>
    <name evidence="1" type="ORF">BA724_02395</name>
</gene>
<evidence type="ECO:0000313" key="1">
    <source>
        <dbReference type="EMBL" id="OES45869.1"/>
    </source>
</evidence>
<organism evidence="1 2">
    <name type="scientific">Domibacillus iocasae</name>
    <dbReference type="NCBI Taxonomy" id="1714016"/>
    <lineage>
        <taxon>Bacteria</taxon>
        <taxon>Bacillati</taxon>
        <taxon>Bacillota</taxon>
        <taxon>Bacilli</taxon>
        <taxon>Bacillales</taxon>
        <taxon>Bacillaceae</taxon>
        <taxon>Domibacillus</taxon>
    </lineage>
</organism>
<accession>A0A1E7DS68</accession>
<name>A0A1E7DS68_9BACI</name>
<evidence type="ECO:0000313" key="2">
    <source>
        <dbReference type="Proteomes" id="UP000095658"/>
    </source>
</evidence>
<protein>
    <submittedName>
        <fullName evidence="1">Uncharacterized protein</fullName>
    </submittedName>
</protein>
<keyword evidence="2" id="KW-1185">Reference proteome</keyword>
<dbReference type="Proteomes" id="UP000095658">
    <property type="component" value="Unassembled WGS sequence"/>
</dbReference>
<comment type="caution">
    <text evidence="1">The sequence shown here is derived from an EMBL/GenBank/DDBJ whole genome shotgun (WGS) entry which is preliminary data.</text>
</comment>
<dbReference type="AlphaFoldDB" id="A0A1E7DS68"/>
<dbReference type="EMBL" id="MAMP01000012">
    <property type="protein sequence ID" value="OES45869.1"/>
    <property type="molecule type" value="Genomic_DNA"/>
</dbReference>
<reference evidence="1 2" key="1">
    <citation type="submission" date="2016-06" db="EMBL/GenBank/DDBJ databases">
        <title>Domibacillus iocasae genome sequencing.</title>
        <authorList>
            <person name="Verma A."/>
            <person name="Pal Y."/>
            <person name="Ojha A.K."/>
            <person name="Krishnamurthi S."/>
        </authorList>
    </citation>
    <scope>NUCLEOTIDE SEQUENCE [LARGE SCALE GENOMIC DNA]</scope>
    <source>
        <strain evidence="1 2">DSM 29979</strain>
    </source>
</reference>
<dbReference type="OrthoDB" id="2597554at2"/>